<comment type="caution">
    <text evidence="2">The sequence shown here is derived from an EMBL/GenBank/DDBJ whole genome shotgun (WGS) entry which is preliminary data.</text>
</comment>
<dbReference type="InterPro" id="IPR036249">
    <property type="entry name" value="Thioredoxin-like_sf"/>
</dbReference>
<proteinExistence type="predicted"/>
<dbReference type="CDD" id="cd02980">
    <property type="entry name" value="TRX_Fd_family"/>
    <property type="match status" value="1"/>
</dbReference>
<keyword evidence="3" id="KW-1185">Reference proteome</keyword>
<dbReference type="AlphaFoldDB" id="A0AAD3HTQ4"/>
<name>A0AAD3HTQ4_9CHLO</name>
<dbReference type="Proteomes" id="UP001054857">
    <property type="component" value="Unassembled WGS sequence"/>
</dbReference>
<dbReference type="SUPFAM" id="SSF52833">
    <property type="entry name" value="Thioredoxin-like"/>
    <property type="match status" value="1"/>
</dbReference>
<evidence type="ECO:0000256" key="1">
    <source>
        <dbReference type="SAM" id="MobiDB-lite"/>
    </source>
</evidence>
<reference evidence="2 3" key="1">
    <citation type="journal article" date="2021" name="Sci. Rep.">
        <title>Genome sequencing of the multicellular alga Astrephomene provides insights into convergent evolution of germ-soma differentiation.</title>
        <authorList>
            <person name="Yamashita S."/>
            <person name="Yamamoto K."/>
            <person name="Matsuzaki R."/>
            <person name="Suzuki S."/>
            <person name="Yamaguchi H."/>
            <person name="Hirooka S."/>
            <person name="Minakuchi Y."/>
            <person name="Miyagishima S."/>
            <person name="Kawachi M."/>
            <person name="Toyoda A."/>
            <person name="Nozaki H."/>
        </authorList>
    </citation>
    <scope>NUCLEOTIDE SEQUENCE [LARGE SCALE GENOMIC DNA]</scope>
    <source>
        <strain evidence="2 3">NIES-4017</strain>
    </source>
</reference>
<feature type="compositionally biased region" description="Polar residues" evidence="1">
    <location>
        <begin position="30"/>
        <end position="42"/>
    </location>
</feature>
<evidence type="ECO:0000313" key="2">
    <source>
        <dbReference type="EMBL" id="GFR52803.1"/>
    </source>
</evidence>
<evidence type="ECO:0000313" key="3">
    <source>
        <dbReference type="Proteomes" id="UP001054857"/>
    </source>
</evidence>
<gene>
    <name evidence="2" type="ORF">Agub_g15425</name>
</gene>
<dbReference type="EMBL" id="BMAR01000072">
    <property type="protein sequence ID" value="GFR52803.1"/>
    <property type="molecule type" value="Genomic_DNA"/>
</dbReference>
<accession>A0AAD3HTQ4</accession>
<feature type="region of interest" description="Disordered" evidence="1">
    <location>
        <begin position="24"/>
        <end position="60"/>
    </location>
</feature>
<dbReference type="Gene3D" id="3.40.30.10">
    <property type="entry name" value="Glutaredoxin"/>
    <property type="match status" value="1"/>
</dbReference>
<protein>
    <submittedName>
        <fullName evidence="2">Uncharacterized protein</fullName>
    </submittedName>
</protein>
<sequence length="200" mass="20396">LRACGGAAAASGCYDSAAEKDSTGVRHSLRSSATTSVRQQQRLDGAGSPGVYHGPDGRMVMSRPMGQLEVALPEPRGACGWSEAEFSAARFDGGAGGRVMVCTGSKCQRRGAAGVLRAANALAGGNPAIQVAPCKCLGKCSAGAALRVKSSRVPQQLQQQQGEATCATTATTTYTEVRPADLSDVFERHFAPAAAPAVAT</sequence>
<organism evidence="2 3">
    <name type="scientific">Astrephomene gubernaculifera</name>
    <dbReference type="NCBI Taxonomy" id="47775"/>
    <lineage>
        <taxon>Eukaryota</taxon>
        <taxon>Viridiplantae</taxon>
        <taxon>Chlorophyta</taxon>
        <taxon>core chlorophytes</taxon>
        <taxon>Chlorophyceae</taxon>
        <taxon>CS clade</taxon>
        <taxon>Chlamydomonadales</taxon>
        <taxon>Astrephomenaceae</taxon>
        <taxon>Astrephomene</taxon>
    </lineage>
</organism>
<feature type="non-terminal residue" evidence="2">
    <location>
        <position position="1"/>
    </location>
</feature>